<organism evidence="1 2">
    <name type="scientific">Citrus x changshan-huyou</name>
    <dbReference type="NCBI Taxonomy" id="2935761"/>
    <lineage>
        <taxon>Eukaryota</taxon>
        <taxon>Viridiplantae</taxon>
        <taxon>Streptophyta</taxon>
        <taxon>Embryophyta</taxon>
        <taxon>Tracheophyta</taxon>
        <taxon>Spermatophyta</taxon>
        <taxon>Magnoliopsida</taxon>
        <taxon>eudicotyledons</taxon>
        <taxon>Gunneridae</taxon>
        <taxon>Pentapetalae</taxon>
        <taxon>rosids</taxon>
        <taxon>malvids</taxon>
        <taxon>Sapindales</taxon>
        <taxon>Rutaceae</taxon>
        <taxon>Aurantioideae</taxon>
        <taxon>Citrus</taxon>
    </lineage>
</organism>
<protein>
    <submittedName>
        <fullName evidence="1">Uncharacterized protein</fullName>
    </submittedName>
</protein>
<dbReference type="PANTHER" id="PTHR31170:SF25">
    <property type="entry name" value="BNAA09G04570D PROTEIN"/>
    <property type="match status" value="1"/>
</dbReference>
<gene>
    <name evidence="1" type="ORF">WN944_009388</name>
</gene>
<keyword evidence="2" id="KW-1185">Reference proteome</keyword>
<dbReference type="EMBL" id="JBCGBO010000002">
    <property type="protein sequence ID" value="KAK9220964.1"/>
    <property type="molecule type" value="Genomic_DNA"/>
</dbReference>
<evidence type="ECO:0000313" key="2">
    <source>
        <dbReference type="Proteomes" id="UP001428341"/>
    </source>
</evidence>
<accession>A0AAP0QZS2</accession>
<dbReference type="InterPro" id="IPR004158">
    <property type="entry name" value="DUF247_pln"/>
</dbReference>
<dbReference type="Pfam" id="PF03140">
    <property type="entry name" value="DUF247"/>
    <property type="match status" value="2"/>
</dbReference>
<name>A0AAP0QZS2_9ROSI</name>
<evidence type="ECO:0000313" key="1">
    <source>
        <dbReference type="EMBL" id="KAK9220964.1"/>
    </source>
</evidence>
<dbReference type="Proteomes" id="UP001428341">
    <property type="component" value="Unassembled WGS sequence"/>
</dbReference>
<proteinExistence type="predicted"/>
<sequence>MENMEHASIDMEKLADSLSGKFKTLHPLSEKCCIYRVPPPKRRVHPSHYTPQMVSIGPLHHGNPELEAMEEHKIRYMEHFLQRTKVHMARFLSLIKEKEVELRNCYAETINLESDEFTAIILVDAIFLIEYFLRIGKHDFITNDDRILGKPWLFKHIRLDLLLLENQIPLFILSDLFNLAKTATYGDCYEGLSLITIICKPLLNLFELRLPIGENMFQTHFPRAKHFVDLLNLYLQPSQPRVQSAFKKLRIPSSKELHQAGVKFKSASSKNLLDITFNNGILEIPFLTVYDSTECLFRNLIAFEILHGHTRYLNDYVTIMSFLVDTQKDAEFLMQNEIIGLGKTGRFLTTFQSLIQDCEHNKNFLYSGLTADLHAYCKIPCHEWKANLKQNYFNTPWASISVIAAVILLLLTIAQTKMANCEHASIDVKRLAASLREILETVQSLSEEYCIYRVPQQTRCLNESAFTPQVISIGPLHHGKEELKEMEEHKRRNLKHFLKRTKVSMEEFLTLVKEKEAKLRSCYSENIELTSDEIVTVILVDSIFMIEHLLRFSNRDLVTADDCIFEKPYIDIDNDLCLLENQLPFFILNDLFNLAKTATCDEQFEKVSLIKLIISLIRDLAADDLLIEENILEQHFSKAEHMLDLLRLCLEPSGESDDDDDEEENTVKPQNIPNVTELHQAGVKFQLGSGKNLLNITFNKGILEIPLLTIYETTESLFRNLLAFETVHCDNSYINDYIIMMRNVVVTAKDADKLVENGVIDNWTGDSQAVSNFLRNIDKQAILYADDFEYSVLVQDLKDYCRYPLHKWKANLKQNYFNTPWASISVIAAVVLLLLPLCKQFVPSSHCRNRPYTKQFFCIFNYSGNGLAPDK</sequence>
<dbReference type="AlphaFoldDB" id="A0AAP0QZS2"/>
<dbReference type="PANTHER" id="PTHR31170">
    <property type="entry name" value="BNAC04G53230D PROTEIN"/>
    <property type="match status" value="1"/>
</dbReference>
<comment type="caution">
    <text evidence="1">The sequence shown here is derived from an EMBL/GenBank/DDBJ whole genome shotgun (WGS) entry which is preliminary data.</text>
</comment>
<reference evidence="1 2" key="1">
    <citation type="submission" date="2024-05" db="EMBL/GenBank/DDBJ databases">
        <title>Haplotype-resolved chromosome-level genome assembly of Huyou (Citrus changshanensis).</title>
        <authorList>
            <person name="Miao C."/>
            <person name="Chen W."/>
            <person name="Wu Y."/>
            <person name="Wang L."/>
            <person name="Zhao S."/>
            <person name="Grierson D."/>
            <person name="Xu C."/>
            <person name="Chen K."/>
        </authorList>
    </citation>
    <scope>NUCLEOTIDE SEQUENCE [LARGE SCALE GENOMIC DNA]</scope>
    <source>
        <strain evidence="1">01-14</strain>
        <tissue evidence="1">Leaf</tissue>
    </source>
</reference>